<dbReference type="SUPFAM" id="SSF55658">
    <property type="entry name" value="L9 N-domain-like"/>
    <property type="match status" value="1"/>
</dbReference>
<dbReference type="InterPro" id="IPR009027">
    <property type="entry name" value="Ribosomal_bL9/RNase_H1_N"/>
</dbReference>
<dbReference type="InterPro" id="IPR011320">
    <property type="entry name" value="RNase_H1_N"/>
</dbReference>
<comment type="caution">
    <text evidence="2">The sequence shown here is derived from an EMBL/GenBank/DDBJ whole genome shotgun (WGS) entry which is preliminary data.</text>
</comment>
<evidence type="ECO:0000313" key="2">
    <source>
        <dbReference type="EMBL" id="NZA39568.1"/>
    </source>
</evidence>
<dbReference type="EMBL" id="JACCKS010000022">
    <property type="protein sequence ID" value="NZA39568.1"/>
    <property type="molecule type" value="Genomic_DNA"/>
</dbReference>
<evidence type="ECO:0000313" key="3">
    <source>
        <dbReference type="Proteomes" id="UP000586254"/>
    </source>
</evidence>
<gene>
    <name evidence="2" type="ORF">H0N91_15890</name>
</gene>
<dbReference type="AlphaFoldDB" id="A0A853JSL8"/>
<dbReference type="Pfam" id="PF01693">
    <property type="entry name" value="Cauli_VI"/>
    <property type="match status" value="1"/>
</dbReference>
<sequence length="101" mass="11396">MIVNIEKVLMGRVMMGSKNNKKIYAVAVGREIGIYESFEKTQNMTNGFSGAKMKSFSAKESVKAAIYIQENCENHEKKSFVNGIWLPESLQFQKKKGIGKE</sequence>
<evidence type="ECO:0000259" key="1">
    <source>
        <dbReference type="Pfam" id="PF01693"/>
    </source>
</evidence>
<proteinExistence type="predicted"/>
<dbReference type="InterPro" id="IPR037056">
    <property type="entry name" value="RNase_H1_N_sf"/>
</dbReference>
<dbReference type="Proteomes" id="UP000586254">
    <property type="component" value="Unassembled WGS sequence"/>
</dbReference>
<feature type="domain" description="Ribonuclease H1 N-terminal" evidence="1">
    <location>
        <begin position="22"/>
        <end position="60"/>
    </location>
</feature>
<name>A0A853JSL8_9FIRM</name>
<protein>
    <submittedName>
        <fullName evidence="2">RNase H1/viroplasmin domain-containing protein</fullName>
    </submittedName>
</protein>
<organism evidence="2 3">
    <name type="scientific">Eubacterium callanderi</name>
    <dbReference type="NCBI Taxonomy" id="53442"/>
    <lineage>
        <taxon>Bacteria</taxon>
        <taxon>Bacillati</taxon>
        <taxon>Bacillota</taxon>
        <taxon>Clostridia</taxon>
        <taxon>Eubacteriales</taxon>
        <taxon>Eubacteriaceae</taxon>
        <taxon>Eubacterium</taxon>
    </lineage>
</organism>
<dbReference type="RefSeq" id="WP_180493906.1">
    <property type="nucleotide sequence ID" value="NZ_JABFAG010000004.1"/>
</dbReference>
<accession>A0A853JSL8</accession>
<reference evidence="2 3" key="1">
    <citation type="submission" date="2020-07" db="EMBL/GenBank/DDBJ databases">
        <title>Organ Donor 1.</title>
        <authorList>
            <person name="Marsh A.J."/>
            <person name="Azcarate-Peril M.A."/>
        </authorList>
    </citation>
    <scope>NUCLEOTIDE SEQUENCE [LARGE SCALE GENOMIC DNA]</scope>
    <source>
        <strain evidence="2 3">AMC0717</strain>
    </source>
</reference>
<dbReference type="Gene3D" id="3.40.970.10">
    <property type="entry name" value="Ribonuclease H1, N-terminal domain"/>
    <property type="match status" value="1"/>
</dbReference>